<feature type="domain" description="Ribosome maturation factor RimP C-terminal" evidence="6">
    <location>
        <begin position="90"/>
        <end position="155"/>
    </location>
</feature>
<comment type="similarity">
    <text evidence="3">Belongs to the RimP family.</text>
</comment>
<dbReference type="Gene3D" id="3.30.300.70">
    <property type="entry name" value="RimP-like superfamily, N-terminal"/>
    <property type="match status" value="1"/>
</dbReference>
<dbReference type="GO" id="GO:0000028">
    <property type="term" value="P:ribosomal small subunit assembly"/>
    <property type="evidence" value="ECO:0007669"/>
    <property type="project" value="TreeGrafter"/>
</dbReference>
<evidence type="ECO:0000313" key="7">
    <source>
        <dbReference type="EMBL" id="GGX88862.1"/>
    </source>
</evidence>
<reference evidence="7" key="2">
    <citation type="submission" date="2020-09" db="EMBL/GenBank/DDBJ databases">
        <authorList>
            <person name="Sun Q."/>
            <person name="Ohkuma M."/>
        </authorList>
    </citation>
    <scope>NUCLEOTIDE SEQUENCE</scope>
    <source>
        <strain evidence="7">JCM 4956</strain>
    </source>
</reference>
<evidence type="ECO:0000256" key="4">
    <source>
        <dbReference type="SAM" id="MobiDB-lite"/>
    </source>
</evidence>
<feature type="compositionally biased region" description="Acidic residues" evidence="4">
    <location>
        <begin position="187"/>
        <end position="202"/>
    </location>
</feature>
<proteinExistence type="inferred from homology"/>
<dbReference type="PANTHER" id="PTHR33867">
    <property type="entry name" value="RIBOSOME MATURATION FACTOR RIMP"/>
    <property type="match status" value="1"/>
</dbReference>
<evidence type="ECO:0000259" key="5">
    <source>
        <dbReference type="Pfam" id="PF02576"/>
    </source>
</evidence>
<dbReference type="Pfam" id="PF17384">
    <property type="entry name" value="DUF150_C"/>
    <property type="match status" value="1"/>
</dbReference>
<dbReference type="InterPro" id="IPR035956">
    <property type="entry name" value="RimP_N_sf"/>
</dbReference>
<name>A0A918U4A8_9ACTN</name>
<gene>
    <name evidence="3 7" type="primary">rimP</name>
    <name evidence="7" type="ORF">GCM10010515_65240</name>
</gene>
<keyword evidence="1 3" id="KW-0963">Cytoplasm</keyword>
<keyword evidence="8" id="KW-1185">Reference proteome</keyword>
<evidence type="ECO:0000256" key="3">
    <source>
        <dbReference type="HAMAP-Rule" id="MF_01077"/>
    </source>
</evidence>
<evidence type="ECO:0000313" key="8">
    <source>
        <dbReference type="Proteomes" id="UP000645555"/>
    </source>
</evidence>
<dbReference type="Pfam" id="PF02576">
    <property type="entry name" value="RimP_N"/>
    <property type="match status" value="1"/>
</dbReference>
<feature type="region of interest" description="Disordered" evidence="4">
    <location>
        <begin position="154"/>
        <end position="202"/>
    </location>
</feature>
<protein>
    <recommendedName>
        <fullName evidence="3">Ribosome maturation factor RimP</fullName>
    </recommendedName>
</protein>
<dbReference type="InterPro" id="IPR003728">
    <property type="entry name" value="Ribosome_maturation_RimP"/>
</dbReference>
<dbReference type="NCBIfam" id="NF000930">
    <property type="entry name" value="PRK00092.2-2"/>
    <property type="match status" value="1"/>
</dbReference>
<accession>A0A918U4A8</accession>
<keyword evidence="2 3" id="KW-0690">Ribosome biogenesis</keyword>
<feature type="domain" description="Ribosome maturation factor RimP N-terminal" evidence="5">
    <location>
        <begin position="12"/>
        <end position="85"/>
    </location>
</feature>
<dbReference type="GO" id="GO:0005829">
    <property type="term" value="C:cytosol"/>
    <property type="evidence" value="ECO:0007669"/>
    <property type="project" value="TreeGrafter"/>
</dbReference>
<evidence type="ECO:0000256" key="1">
    <source>
        <dbReference type="ARBA" id="ARBA00022490"/>
    </source>
</evidence>
<dbReference type="EMBL" id="BMWD01000030">
    <property type="protein sequence ID" value="GGX88862.1"/>
    <property type="molecule type" value="Genomic_DNA"/>
</dbReference>
<sequence length="202" mass="21855">MSTTQSERLRELLEPLVSSQGLDLEEIEVDSVGRKRVLRVVVDSDEGADLDAIADVSRALSAKLDETDAMGQGEYTLEVGTPGAERELGEHRHYVRATGRLVRFQLADGGEVVARILAVDDEGVDVEVPGVKGRRPTTRRLAFADVAKARVQVEFNRKSNADSADSADSAHDADNTDSSGAGRVEDTDGVEDTEDMKEEEEA</sequence>
<evidence type="ECO:0000259" key="6">
    <source>
        <dbReference type="Pfam" id="PF17384"/>
    </source>
</evidence>
<reference evidence="7" key="1">
    <citation type="journal article" date="2014" name="Int. J. Syst. Evol. Microbiol.">
        <title>Complete genome sequence of Corynebacterium casei LMG S-19264T (=DSM 44701T), isolated from a smear-ripened cheese.</title>
        <authorList>
            <consortium name="US DOE Joint Genome Institute (JGI-PGF)"/>
            <person name="Walter F."/>
            <person name="Albersmeier A."/>
            <person name="Kalinowski J."/>
            <person name="Ruckert C."/>
        </authorList>
    </citation>
    <scope>NUCLEOTIDE SEQUENCE</scope>
    <source>
        <strain evidence="7">JCM 4956</strain>
    </source>
</reference>
<dbReference type="FunFam" id="3.30.300.70:FF:000002">
    <property type="entry name" value="Ribosome maturation factor RimP"/>
    <property type="match status" value="1"/>
</dbReference>
<dbReference type="Proteomes" id="UP000645555">
    <property type="component" value="Unassembled WGS sequence"/>
</dbReference>
<dbReference type="InterPro" id="IPR028989">
    <property type="entry name" value="RimP_N"/>
</dbReference>
<dbReference type="InterPro" id="IPR028998">
    <property type="entry name" value="RimP_C"/>
</dbReference>
<comment type="subcellular location">
    <subcellularLocation>
        <location evidence="3">Cytoplasm</location>
    </subcellularLocation>
</comment>
<dbReference type="RefSeq" id="WP_190039210.1">
    <property type="nucleotide sequence ID" value="NZ_BMWD01000030.1"/>
</dbReference>
<dbReference type="CDD" id="cd01734">
    <property type="entry name" value="YlxS_C"/>
    <property type="match status" value="1"/>
</dbReference>
<evidence type="ECO:0000256" key="2">
    <source>
        <dbReference type="ARBA" id="ARBA00022517"/>
    </source>
</evidence>
<dbReference type="AlphaFoldDB" id="A0A918U4A8"/>
<dbReference type="PANTHER" id="PTHR33867:SF1">
    <property type="entry name" value="RIBOSOME MATURATION FACTOR RIMP"/>
    <property type="match status" value="1"/>
</dbReference>
<comment type="function">
    <text evidence="3">Required for maturation of 30S ribosomal subunits.</text>
</comment>
<dbReference type="SUPFAM" id="SSF75420">
    <property type="entry name" value="YhbC-like, N-terminal domain"/>
    <property type="match status" value="1"/>
</dbReference>
<dbReference type="HAMAP" id="MF_01077">
    <property type="entry name" value="RimP"/>
    <property type="match status" value="1"/>
</dbReference>
<organism evidence="7 8">
    <name type="scientific">Streptomyces fructofermentans</name>
    <dbReference type="NCBI Taxonomy" id="152141"/>
    <lineage>
        <taxon>Bacteria</taxon>
        <taxon>Bacillati</taxon>
        <taxon>Actinomycetota</taxon>
        <taxon>Actinomycetes</taxon>
        <taxon>Kitasatosporales</taxon>
        <taxon>Streptomycetaceae</taxon>
        <taxon>Streptomyces</taxon>
    </lineage>
</organism>
<dbReference type="GO" id="GO:0006412">
    <property type="term" value="P:translation"/>
    <property type="evidence" value="ECO:0007669"/>
    <property type="project" value="TreeGrafter"/>
</dbReference>
<comment type="caution">
    <text evidence="7">The sequence shown here is derived from an EMBL/GenBank/DDBJ whole genome shotgun (WGS) entry which is preliminary data.</text>
</comment>